<keyword evidence="5" id="KW-1185">Reference proteome</keyword>
<dbReference type="GO" id="GO:0016787">
    <property type="term" value="F:hydrolase activity"/>
    <property type="evidence" value="ECO:0007669"/>
    <property type="project" value="UniProtKB-KW"/>
</dbReference>
<evidence type="ECO:0000259" key="2">
    <source>
        <dbReference type="Pfam" id="PF21307"/>
    </source>
</evidence>
<name>A0ABP6Y246_9FLAO</name>
<dbReference type="PANTHER" id="PTHR31084:SF0">
    <property type="entry name" value="ALPHA-L-FUCOSIDASE 2"/>
    <property type="match status" value="1"/>
</dbReference>
<protein>
    <submittedName>
        <fullName evidence="4">Glycoside hydrolase family 95 protein</fullName>
    </submittedName>
</protein>
<evidence type="ECO:0000313" key="4">
    <source>
        <dbReference type="EMBL" id="GAA3576096.1"/>
    </source>
</evidence>
<evidence type="ECO:0000259" key="3">
    <source>
        <dbReference type="Pfam" id="PF22124"/>
    </source>
</evidence>
<dbReference type="PIRSF" id="PIRSF007663">
    <property type="entry name" value="UCP007663"/>
    <property type="match status" value="1"/>
</dbReference>
<dbReference type="SUPFAM" id="SSF48208">
    <property type="entry name" value="Six-hairpin glycosidases"/>
    <property type="match status" value="1"/>
</dbReference>
<gene>
    <name evidence="4" type="ORF">GCM10022395_26280</name>
</gene>
<feature type="domain" description="Glycosyl hydrolase family 95 catalytic" evidence="3">
    <location>
        <begin position="304"/>
        <end position="708"/>
    </location>
</feature>
<dbReference type="InterPro" id="IPR049053">
    <property type="entry name" value="AFCA-like_C"/>
</dbReference>
<evidence type="ECO:0000313" key="5">
    <source>
        <dbReference type="Proteomes" id="UP001500954"/>
    </source>
</evidence>
<dbReference type="Pfam" id="PF21307">
    <property type="entry name" value="Glyco_hydro_95_C"/>
    <property type="match status" value="1"/>
</dbReference>
<dbReference type="PROSITE" id="PS51257">
    <property type="entry name" value="PROKAR_LIPOPROTEIN"/>
    <property type="match status" value="1"/>
</dbReference>
<dbReference type="Gene3D" id="1.50.10.10">
    <property type="match status" value="1"/>
</dbReference>
<accession>A0ABP6Y246</accession>
<dbReference type="Pfam" id="PF14498">
    <property type="entry name" value="Glyco_hyd_65N_2"/>
    <property type="match status" value="1"/>
</dbReference>
<dbReference type="InterPro" id="IPR054363">
    <property type="entry name" value="GH95_cat"/>
</dbReference>
<dbReference type="InterPro" id="IPR016518">
    <property type="entry name" value="Alpha-L-fucosidase"/>
</dbReference>
<sequence length="793" mass="89756">MKTNSYWYRLILLLLIILSVSCKEQGAKKIEQYSDVLWYEQPAKTWMQALPVGNGRLGAMVFGDPQHERIQLNEDSMWPGGPDWGDSQGSKEDLELLRGLLKKGEAHEVDKLIVERFSYKSVLRSHQTMGDLYIDFPKQKNVENYKRSLSLDEAVALVDYTADGVAYSQKVFASAADDVLVIALETEANEGMDFNLRLDRPEDNGHKTVMVSNPSEHEISMKGMVTQYGGKKMNEPFPIDYGVKFETRLKVKNSSGSVEAKDGMLVLKGVKKAILIVAGSTSFYHEDYVTQNDNILAKVDAKSLEALLDGHKKEYKQYYDRVRLDLGDRALDSIPTDKRLARIKEGHDDTDLAAKLFKYGRYLLISSSRPGTNPANLQGIWNHHIQAPWNADYHLNINLQMNYWPAELTNLSEMHEPLLDFSDRLLERGKITAKDQYGMDGAMMHHATDLWAPAWMRAARPYWGSWIHGGGWLAQHYWEHYSFTKDEAFLRERAYPYMKAIAQFYTNWLVWDEDVKKWVSTPETSPENSYTAKDGKPAAISYGAAMGHQIINEVFDHVLKAAEVLNIDNDFTKEVKSKKDNLFPGVVVGKDGRILEWNDDYDEPEKGHRHMSHLYALHPSTQITEADTEAFKAAQKTIDFRLQHGGAGTGWSRAWMINFNARLLDPAAAEDNIRKFFQISIADNLFDEHPPFQIDGNFGYTAGVAELLLQSHEGFLRLLPALPSNWETGNVSGLKARGNVEVDMVWEAGVLKKVGLLSKGDQKVSIKYAGKTVDVDLHANQKLWLDGVLNGVQ</sequence>
<dbReference type="Proteomes" id="UP001500954">
    <property type="component" value="Unassembled WGS sequence"/>
</dbReference>
<comment type="caution">
    <text evidence="4">The sequence shown here is derived from an EMBL/GenBank/DDBJ whole genome shotgun (WGS) entry which is preliminary data.</text>
</comment>
<dbReference type="EMBL" id="BAABCY010000072">
    <property type="protein sequence ID" value="GAA3576096.1"/>
    <property type="molecule type" value="Genomic_DNA"/>
</dbReference>
<dbReference type="RefSeq" id="WP_345006748.1">
    <property type="nucleotide sequence ID" value="NZ_BAABCY010000072.1"/>
</dbReference>
<dbReference type="PANTHER" id="PTHR31084">
    <property type="entry name" value="ALPHA-L-FUCOSIDASE 2"/>
    <property type="match status" value="1"/>
</dbReference>
<dbReference type="InterPro" id="IPR012341">
    <property type="entry name" value="6hp_glycosidase-like_sf"/>
</dbReference>
<dbReference type="Pfam" id="PF22124">
    <property type="entry name" value="Glyco_hydro_95_cat"/>
    <property type="match status" value="1"/>
</dbReference>
<dbReference type="InterPro" id="IPR008928">
    <property type="entry name" value="6-hairpin_glycosidase_sf"/>
</dbReference>
<organism evidence="4 5">
    <name type="scientific">Snuella lapsa</name>
    <dbReference type="NCBI Taxonomy" id="870481"/>
    <lineage>
        <taxon>Bacteria</taxon>
        <taxon>Pseudomonadati</taxon>
        <taxon>Bacteroidota</taxon>
        <taxon>Flavobacteriia</taxon>
        <taxon>Flavobacteriales</taxon>
        <taxon>Flavobacteriaceae</taxon>
        <taxon>Snuella</taxon>
    </lineage>
</organism>
<keyword evidence="4" id="KW-0378">Hydrolase</keyword>
<proteinExistence type="predicted"/>
<reference evidence="5" key="1">
    <citation type="journal article" date="2019" name="Int. J. Syst. Evol. Microbiol.">
        <title>The Global Catalogue of Microorganisms (GCM) 10K type strain sequencing project: providing services to taxonomists for standard genome sequencing and annotation.</title>
        <authorList>
            <consortium name="The Broad Institute Genomics Platform"/>
            <consortium name="The Broad Institute Genome Sequencing Center for Infectious Disease"/>
            <person name="Wu L."/>
            <person name="Ma J."/>
        </authorList>
    </citation>
    <scope>NUCLEOTIDE SEQUENCE [LARGE SCALE GENOMIC DNA]</scope>
    <source>
        <strain evidence="5">JCM 17111</strain>
    </source>
</reference>
<dbReference type="InterPro" id="IPR027414">
    <property type="entry name" value="GH95_N_dom"/>
</dbReference>
<evidence type="ECO:0000259" key="1">
    <source>
        <dbReference type="Pfam" id="PF14498"/>
    </source>
</evidence>
<feature type="domain" description="Alpha fucosidase A-like C-terminal" evidence="2">
    <location>
        <begin position="710"/>
        <end position="775"/>
    </location>
</feature>
<feature type="domain" description="Glycosyl hydrolase family 95 N-terminal" evidence="1">
    <location>
        <begin position="37"/>
        <end position="283"/>
    </location>
</feature>